<evidence type="ECO:0000313" key="4">
    <source>
        <dbReference type="Proteomes" id="UP000250275"/>
    </source>
</evidence>
<proteinExistence type="predicted"/>
<feature type="transmembrane region" description="Helical" evidence="2">
    <location>
        <begin position="299"/>
        <end position="321"/>
    </location>
</feature>
<evidence type="ECO:0000313" key="3">
    <source>
        <dbReference type="EMBL" id="OAD58745.1"/>
    </source>
</evidence>
<sequence length="391" mass="42606">MKKQKFLEMFDFCEIVLTWFITSKRTDTKSRGSSGCCRSSAVCHAGVHVIEITGKTEYTSGWFTILVNILKFIVRATVILIYNRINSGTGRRDRVTSNAASRRRGRQVFVHRRDHVVVVLLVIFFLVFFVTRSRNGRSCSIVVLNDGDGGGGGSGGSGSGGEIDDWRLDTRSRVRLLDFSFVVFRSQIHISFIAYIFVIFWCLEIGINVTKLHADDALGGQAGNTDTAITTTVTVITTGETTTTTITTATTTTALTSSTRSSSTSTNNSTSTSNSNNSSSVTSITSKNNYGRASAASSAALVFFPVPVLVPVNVLLLILTVHEFRGRATRHLPSLPPSPWLPTSSFVAASSVPRARTAHIKRLDNTFTDDAFTAALYPRHISSPFTDTLHD</sequence>
<reference evidence="3 4" key="1">
    <citation type="submission" date="2015-07" db="EMBL/GenBank/DDBJ databases">
        <title>The genome of Eufriesea mexicana.</title>
        <authorList>
            <person name="Pan H."/>
            <person name="Kapheim K."/>
        </authorList>
    </citation>
    <scope>NUCLEOTIDE SEQUENCE [LARGE SCALE GENOMIC DNA]</scope>
    <source>
        <strain evidence="3">0111107269</strain>
        <tissue evidence="3">Whole body</tissue>
    </source>
</reference>
<keyword evidence="2" id="KW-0472">Membrane</keyword>
<feature type="region of interest" description="Disordered" evidence="1">
    <location>
        <begin position="252"/>
        <end position="284"/>
    </location>
</feature>
<dbReference type="AlphaFoldDB" id="A0A310SSI6"/>
<keyword evidence="4" id="KW-1185">Reference proteome</keyword>
<feature type="transmembrane region" description="Helical" evidence="2">
    <location>
        <begin position="115"/>
        <end position="131"/>
    </location>
</feature>
<name>A0A310SSI6_9HYME</name>
<keyword evidence="2" id="KW-1133">Transmembrane helix</keyword>
<keyword evidence="2" id="KW-0812">Transmembrane</keyword>
<dbReference type="Proteomes" id="UP000250275">
    <property type="component" value="Unassembled WGS sequence"/>
</dbReference>
<feature type="transmembrane region" description="Helical" evidence="2">
    <location>
        <begin position="62"/>
        <end position="82"/>
    </location>
</feature>
<dbReference type="EMBL" id="KQ760869">
    <property type="protein sequence ID" value="OAD58745.1"/>
    <property type="molecule type" value="Genomic_DNA"/>
</dbReference>
<gene>
    <name evidence="3" type="ORF">WN48_10290</name>
</gene>
<organism evidence="3 4">
    <name type="scientific">Eufriesea mexicana</name>
    <dbReference type="NCBI Taxonomy" id="516756"/>
    <lineage>
        <taxon>Eukaryota</taxon>
        <taxon>Metazoa</taxon>
        <taxon>Ecdysozoa</taxon>
        <taxon>Arthropoda</taxon>
        <taxon>Hexapoda</taxon>
        <taxon>Insecta</taxon>
        <taxon>Pterygota</taxon>
        <taxon>Neoptera</taxon>
        <taxon>Endopterygota</taxon>
        <taxon>Hymenoptera</taxon>
        <taxon>Apocrita</taxon>
        <taxon>Aculeata</taxon>
        <taxon>Apoidea</taxon>
        <taxon>Anthophila</taxon>
        <taxon>Apidae</taxon>
        <taxon>Eufriesea</taxon>
    </lineage>
</organism>
<protein>
    <submittedName>
        <fullName evidence="3">Uncharacterized protein</fullName>
    </submittedName>
</protein>
<feature type="transmembrane region" description="Helical" evidence="2">
    <location>
        <begin position="176"/>
        <end position="201"/>
    </location>
</feature>
<evidence type="ECO:0000256" key="2">
    <source>
        <dbReference type="SAM" id="Phobius"/>
    </source>
</evidence>
<accession>A0A310SSI6</accession>
<evidence type="ECO:0000256" key="1">
    <source>
        <dbReference type="SAM" id="MobiDB-lite"/>
    </source>
</evidence>